<name>A0A8S5QEG8_9CAUD</name>
<sequence length="108" mass="12499">MDIFTKNDIDSYIDSLVNQAFSILPIFEESGNSDFLSRKIDNLCMRMQGFFELNNFDHSIAIEILSFTNSLKMLHKHSEIRKRVLKICSMLSSLKVVNQYDFGLLSIN</sequence>
<protein>
    <submittedName>
        <fullName evidence="1">Uncharacterized protein</fullName>
    </submittedName>
</protein>
<accession>A0A8S5QEG8</accession>
<dbReference type="EMBL" id="BK015639">
    <property type="protein sequence ID" value="DAE17346.1"/>
    <property type="molecule type" value="Genomic_DNA"/>
</dbReference>
<proteinExistence type="predicted"/>
<reference evidence="1" key="1">
    <citation type="journal article" date="2021" name="Proc. Natl. Acad. Sci. U.S.A.">
        <title>A Catalog of Tens of Thousands of Viruses from Human Metagenomes Reveals Hidden Associations with Chronic Diseases.</title>
        <authorList>
            <person name="Tisza M.J."/>
            <person name="Buck C.B."/>
        </authorList>
    </citation>
    <scope>NUCLEOTIDE SEQUENCE</scope>
    <source>
        <strain evidence="1">Ctr2f5</strain>
    </source>
</reference>
<evidence type="ECO:0000313" key="1">
    <source>
        <dbReference type="EMBL" id="DAE17346.1"/>
    </source>
</evidence>
<organism evidence="1">
    <name type="scientific">Siphoviridae sp. ctr2f5</name>
    <dbReference type="NCBI Taxonomy" id="2825684"/>
    <lineage>
        <taxon>Viruses</taxon>
        <taxon>Duplodnaviria</taxon>
        <taxon>Heunggongvirae</taxon>
        <taxon>Uroviricota</taxon>
        <taxon>Caudoviricetes</taxon>
    </lineage>
</organism>